<feature type="transmembrane region" description="Helical" evidence="1">
    <location>
        <begin position="70"/>
        <end position="90"/>
    </location>
</feature>
<gene>
    <name evidence="2" type="ORF">AFUS01_LOCUS17937</name>
</gene>
<comment type="caution">
    <text evidence="2">The sequence shown here is derived from an EMBL/GenBank/DDBJ whole genome shotgun (WGS) entry which is preliminary data.</text>
</comment>
<sequence length="169" mass="19306">MTTINTIFAGWCEIDHVNFHGSNKILPNFVPRNFSSACLAGCDQGTPFIIFQSSSARSTRRKLFTCTHNVLIGLIILCAINLGMAILLLFGNKTPGAVQLWAMYKITRLLLGLLGCLALFFFVHWIFAFIIVPVMYILIRFEFCFIKFALDHKKDLERRQENNQFRPVV</sequence>
<evidence type="ECO:0000256" key="1">
    <source>
        <dbReference type="SAM" id="Phobius"/>
    </source>
</evidence>
<dbReference type="Proteomes" id="UP000708208">
    <property type="component" value="Unassembled WGS sequence"/>
</dbReference>
<evidence type="ECO:0000313" key="2">
    <source>
        <dbReference type="EMBL" id="CAG7729204.1"/>
    </source>
</evidence>
<evidence type="ECO:0000313" key="3">
    <source>
        <dbReference type="Proteomes" id="UP000708208"/>
    </source>
</evidence>
<keyword evidence="3" id="KW-1185">Reference proteome</keyword>
<keyword evidence="1" id="KW-0812">Transmembrane</keyword>
<name>A0A8J2K3F8_9HEXA</name>
<organism evidence="2 3">
    <name type="scientific">Allacma fusca</name>
    <dbReference type="NCBI Taxonomy" id="39272"/>
    <lineage>
        <taxon>Eukaryota</taxon>
        <taxon>Metazoa</taxon>
        <taxon>Ecdysozoa</taxon>
        <taxon>Arthropoda</taxon>
        <taxon>Hexapoda</taxon>
        <taxon>Collembola</taxon>
        <taxon>Symphypleona</taxon>
        <taxon>Sminthuridae</taxon>
        <taxon>Allacma</taxon>
    </lineage>
</organism>
<reference evidence="2" key="1">
    <citation type="submission" date="2021-06" db="EMBL/GenBank/DDBJ databases">
        <authorList>
            <person name="Hodson N. C."/>
            <person name="Mongue J. A."/>
            <person name="Jaron S. K."/>
        </authorList>
    </citation>
    <scope>NUCLEOTIDE SEQUENCE</scope>
</reference>
<keyword evidence="1" id="KW-0472">Membrane</keyword>
<proteinExistence type="predicted"/>
<dbReference type="EMBL" id="CAJVCH010175213">
    <property type="protein sequence ID" value="CAG7729204.1"/>
    <property type="molecule type" value="Genomic_DNA"/>
</dbReference>
<keyword evidence="1" id="KW-1133">Transmembrane helix</keyword>
<dbReference type="AlphaFoldDB" id="A0A8J2K3F8"/>
<protein>
    <submittedName>
        <fullName evidence="2">Uncharacterized protein</fullName>
    </submittedName>
</protein>
<feature type="transmembrane region" description="Helical" evidence="1">
    <location>
        <begin position="110"/>
        <end position="139"/>
    </location>
</feature>
<accession>A0A8J2K3F8</accession>